<feature type="domain" description="Fungal STAND N-terminal Goodbye" evidence="2">
    <location>
        <begin position="14"/>
        <end position="130"/>
    </location>
</feature>
<evidence type="ECO:0008006" key="6">
    <source>
        <dbReference type="Google" id="ProtNLM"/>
    </source>
</evidence>
<keyword evidence="5" id="KW-1185">Reference proteome</keyword>
<evidence type="ECO:0000256" key="1">
    <source>
        <dbReference type="ARBA" id="ARBA00022737"/>
    </source>
</evidence>
<dbReference type="Pfam" id="PF24883">
    <property type="entry name" value="NPHP3_N"/>
    <property type="match status" value="1"/>
</dbReference>
<protein>
    <recommendedName>
        <fullName evidence="6">Fungal STAND N-terminal Goodbye domain-containing protein</fullName>
    </recommendedName>
</protein>
<keyword evidence="1" id="KW-0677">Repeat</keyword>
<evidence type="ECO:0000313" key="5">
    <source>
        <dbReference type="Proteomes" id="UP001392437"/>
    </source>
</evidence>
<dbReference type="Gene3D" id="1.25.40.10">
    <property type="entry name" value="Tetratricopeptide repeat domain"/>
    <property type="match status" value="1"/>
</dbReference>
<accession>A0AAW0QD27</accession>
<reference evidence="4 5" key="1">
    <citation type="submission" date="2023-01" db="EMBL/GenBank/DDBJ databases">
        <title>Analysis of 21 Apiospora genomes using comparative genomics revels a genus with tremendous synthesis potential of carbohydrate active enzymes and secondary metabolites.</title>
        <authorList>
            <person name="Sorensen T."/>
        </authorList>
    </citation>
    <scope>NUCLEOTIDE SEQUENCE [LARGE SCALE GENOMIC DNA]</scope>
    <source>
        <strain evidence="4 5">CBS 117206</strain>
    </source>
</reference>
<organism evidence="4 5">
    <name type="scientific">Apiospora kogelbergensis</name>
    <dbReference type="NCBI Taxonomy" id="1337665"/>
    <lineage>
        <taxon>Eukaryota</taxon>
        <taxon>Fungi</taxon>
        <taxon>Dikarya</taxon>
        <taxon>Ascomycota</taxon>
        <taxon>Pezizomycotina</taxon>
        <taxon>Sordariomycetes</taxon>
        <taxon>Xylariomycetidae</taxon>
        <taxon>Amphisphaeriales</taxon>
        <taxon>Apiosporaceae</taxon>
        <taxon>Apiospora</taxon>
    </lineage>
</organism>
<dbReference type="Proteomes" id="UP001392437">
    <property type="component" value="Unassembled WGS sequence"/>
</dbReference>
<evidence type="ECO:0000259" key="2">
    <source>
        <dbReference type="Pfam" id="PF17109"/>
    </source>
</evidence>
<dbReference type="InterPro" id="IPR031350">
    <property type="entry name" value="Goodbye_dom"/>
</dbReference>
<dbReference type="PANTHER" id="PTHR10039:SF17">
    <property type="entry name" value="FUNGAL STAND N-TERMINAL GOODBYE DOMAIN-CONTAINING PROTEIN-RELATED"/>
    <property type="match status" value="1"/>
</dbReference>
<dbReference type="InterPro" id="IPR011990">
    <property type="entry name" value="TPR-like_helical_dom_sf"/>
</dbReference>
<name>A0AAW0QD27_9PEZI</name>
<comment type="caution">
    <text evidence="4">The sequence shown here is derived from an EMBL/GenBank/DDBJ whole genome shotgun (WGS) entry which is preliminary data.</text>
</comment>
<dbReference type="EMBL" id="JAQQWP010000009">
    <property type="protein sequence ID" value="KAK8100104.1"/>
    <property type="molecule type" value="Genomic_DNA"/>
</dbReference>
<dbReference type="SUPFAM" id="SSF48452">
    <property type="entry name" value="TPR-like"/>
    <property type="match status" value="1"/>
</dbReference>
<feature type="domain" description="Nephrocystin 3-like N-terminal" evidence="3">
    <location>
        <begin position="270"/>
        <end position="449"/>
    </location>
</feature>
<sequence length="1478" mass="167692">MATDSNVSTFDEMWKIACERFEEQTGKRPDQEPTMTLDDCKNKIEDAQTSDNGGGNHDKMKEYGLKALEYLKILGGVVAEGAGTIFAPSKICFNAFAILLDVPKEVHKFWGMIYSLLEILWPSLNNFEIYRKIEIKQFASIEVELKRAIHELLLSFVDICALSIKLRDSTRKRDKWAASAKRVLWNDDSGVEEAVKKFETRTKALQSIQSTHIFKTTLESKSGIDTLVQKNAEKRQSQLETIKEKLGLDDRLTKSIGTGKQVWEQRTPHTAEWVENHAEYADWGNSKNSEANPIFLVVGDRHTGKSVMMSTMVRSLHYANKSPEKASTRAFVAGYFFPISMRKDDGEKQPVETAMKCISYLLAEQDKVYATNLSQALDNISNSHRILKDATPLELWDLLLIGSPRNKSIHYVIIDGIAGLPEIFHEAREQFFHILASTHQANQSSARVAMSVWPDTPIDSLKHLTSRIDIQIYNHEDILTFVDFRLKDYGLFQEADEESLDMRHRIRNTLAKEAKGSFAKVNAAIDQINKVAEQDGQMSDVQQILDESNKDEQTISERVVRQLQESLTAEQVKELNELLIWVIYGYEWFVVEELEASLFLRFKQRPILRLIKKLEGKYKPLIKLNRDGNVVIADGMSDSIKKRRKERRRVDESPKFTGCITITQGDLKSVQRFLWSLPSKFEHDSTRFRELVEQNGAKGDIGVDDYDAHLAIVRSAFGLLKEPPNERTEAISGYLLHWLPDHLEFLRNATGVDELTDAEKTEIGDGIYEIIFNTALETHWKSCSYYDFWYGNAKKVTTLRRWLSDITAISQLGRLDREWLQGVEQGANPNQALLVRIMKCVATRWLRNTEWEVSKPFKWLQDYFAMPSTSLNSPENGQGEALARETTPTEAVKPSIADVAIRCKEFLKDDAEDALWFRRLAETFQSSEEYKDGVGAFRKAIELGGSEKSCFQGLAHCLAADDQVRDACKLMEKVLVIMETENQPAQHEITDIHFKLAGWYGELKMVDQAIAHTNKTLQSVSVDDDVSFQALNLYLNIGEKTLATDLLCKLLGCGVDQVRPATTQSGILKQILSTTGSGRFISQRSRDQLFVQCFGLLRDNTEALDRLLCLIDNILDSGEAEVHNVALLLYKGIGLYFFSQDSVEGVTARHKAQSAWKECLVKSGQPGQTLDHEMAAMLLSAHHFEQAIGFDESVYHRQYHIEQMKGLAADDGQFGMSAPRAHLAAYYLAAEDQTEARNVLRASIKTAFDLLSDDIEDNDQQAYYSLACILTHLGDDINARIALSLQLPWNLDVMDKLLTFDDEATRNLSTVLMKDLRSKCHPWETLDTQIMMTRQILTKLETEHPPEDDSSDNHHQRYSKIREVLSQWSGNRGLGGGLSCDGCLRSWTFDLGMHQCKCCFDTCFCDDCLADMPKGHMQKLTVTGLRCKSTHDKLQVPKLDRAALLMAFRGKVRMGNDAVVPASEWVNSLKREWGYVDH</sequence>
<evidence type="ECO:0000259" key="3">
    <source>
        <dbReference type="Pfam" id="PF24883"/>
    </source>
</evidence>
<dbReference type="InterPro" id="IPR056884">
    <property type="entry name" value="NPHP3-like_N"/>
</dbReference>
<dbReference type="PANTHER" id="PTHR10039">
    <property type="entry name" value="AMELOGENIN"/>
    <property type="match status" value="1"/>
</dbReference>
<dbReference type="Pfam" id="PF17109">
    <property type="entry name" value="Goodbye"/>
    <property type="match status" value="1"/>
</dbReference>
<evidence type="ECO:0000313" key="4">
    <source>
        <dbReference type="EMBL" id="KAK8100104.1"/>
    </source>
</evidence>
<gene>
    <name evidence="4" type="ORF">PG999_010478</name>
</gene>
<proteinExistence type="predicted"/>